<comment type="caution">
    <text evidence="1">The sequence shown here is derived from an EMBL/GenBank/DDBJ whole genome shotgun (WGS) entry which is preliminary data.</text>
</comment>
<reference evidence="1" key="2">
    <citation type="journal article" date="2022" name="Microbiol. Resour. Announc.">
        <title>Whole-Genome Sequence of Entomortierella parvispora E1425, a Mucoromycotan Fungus Associated with Burkholderiaceae-Related Endosymbiotic Bacteria.</title>
        <authorList>
            <person name="Herlambang A."/>
            <person name="Guo Y."/>
            <person name="Takashima Y."/>
            <person name="Narisawa K."/>
            <person name="Ohta H."/>
            <person name="Nishizawa T."/>
        </authorList>
    </citation>
    <scope>NUCLEOTIDE SEQUENCE</scope>
    <source>
        <strain evidence="1">E1425</strain>
    </source>
</reference>
<dbReference type="Proteomes" id="UP000827284">
    <property type="component" value="Unassembled WGS sequence"/>
</dbReference>
<dbReference type="EMBL" id="BQFW01000005">
    <property type="protein sequence ID" value="GJJ71458.1"/>
    <property type="molecule type" value="Genomic_DNA"/>
</dbReference>
<evidence type="ECO:0000313" key="2">
    <source>
        <dbReference type="Proteomes" id="UP000827284"/>
    </source>
</evidence>
<gene>
    <name evidence="1" type="ORF">EMPS_03808</name>
</gene>
<keyword evidence="2" id="KW-1185">Reference proteome</keyword>
<accession>A0A9P3H7Y5</accession>
<reference evidence="1" key="1">
    <citation type="submission" date="2021-11" db="EMBL/GenBank/DDBJ databases">
        <authorList>
            <person name="Herlambang A."/>
            <person name="Guo Y."/>
            <person name="Takashima Y."/>
            <person name="Nishizawa T."/>
        </authorList>
    </citation>
    <scope>NUCLEOTIDE SEQUENCE</scope>
    <source>
        <strain evidence="1">E1425</strain>
    </source>
</reference>
<dbReference type="AlphaFoldDB" id="A0A9P3H7Y5"/>
<protein>
    <submittedName>
        <fullName evidence="1">Uncharacterized protein</fullName>
    </submittedName>
</protein>
<evidence type="ECO:0000313" key="1">
    <source>
        <dbReference type="EMBL" id="GJJ71458.1"/>
    </source>
</evidence>
<proteinExistence type="predicted"/>
<sequence length="68" mass="7793">MAHLRSSRIWLPRHHADTNSCFNVEFASCWRSLQLILSGIKRHGKTVSISLVHSHGDEAVRSRQKEVD</sequence>
<organism evidence="1 2">
    <name type="scientific">Entomortierella parvispora</name>
    <dbReference type="NCBI Taxonomy" id="205924"/>
    <lineage>
        <taxon>Eukaryota</taxon>
        <taxon>Fungi</taxon>
        <taxon>Fungi incertae sedis</taxon>
        <taxon>Mucoromycota</taxon>
        <taxon>Mortierellomycotina</taxon>
        <taxon>Mortierellomycetes</taxon>
        <taxon>Mortierellales</taxon>
        <taxon>Mortierellaceae</taxon>
        <taxon>Entomortierella</taxon>
    </lineage>
</organism>
<name>A0A9P3H7Y5_9FUNG</name>